<dbReference type="EMBL" id="CP013236">
    <property type="protein sequence ID" value="AMP15668.1"/>
    <property type="molecule type" value="Genomic_DNA"/>
</dbReference>
<dbReference type="Proteomes" id="UP000074914">
    <property type="component" value="Chromosome"/>
</dbReference>
<organism evidence="1 2">
    <name type="scientific">Collimonas pratensis</name>
    <dbReference type="NCBI Taxonomy" id="279113"/>
    <lineage>
        <taxon>Bacteria</taxon>
        <taxon>Pseudomonadati</taxon>
        <taxon>Pseudomonadota</taxon>
        <taxon>Betaproteobacteria</taxon>
        <taxon>Burkholderiales</taxon>
        <taxon>Oxalobacteraceae</taxon>
        <taxon>Collimonas</taxon>
    </lineage>
</organism>
<protein>
    <submittedName>
        <fullName evidence="1">Uncharacterized protein</fullName>
    </submittedName>
</protein>
<accession>A0ABN4MEN5</accession>
<gene>
    <name evidence="1" type="ORF">CPter291_3433</name>
</gene>
<keyword evidence="2" id="KW-1185">Reference proteome</keyword>
<proteinExistence type="predicted"/>
<name>A0ABN4MEN5_9BURK</name>
<reference evidence="1 2" key="1">
    <citation type="submission" date="2015-11" db="EMBL/GenBank/DDBJ databases">
        <title>Exploring the genomic traits of fungus-feeding bacterial genus Collimonas.</title>
        <authorList>
            <person name="Song C."/>
            <person name="Schmidt R."/>
            <person name="de Jager V."/>
            <person name="Krzyzanowska D."/>
            <person name="Jongedijk E."/>
            <person name="Cankar K."/>
            <person name="Beekwilder J."/>
            <person name="van Veen A."/>
            <person name="de Boer W."/>
            <person name="van Veen J.A."/>
            <person name="Garbeva P."/>
        </authorList>
    </citation>
    <scope>NUCLEOTIDE SEQUENCE [LARGE SCALE GENOMIC DNA]</scope>
    <source>
        <strain evidence="1 2">Ter291</strain>
    </source>
</reference>
<evidence type="ECO:0000313" key="1">
    <source>
        <dbReference type="EMBL" id="AMP15668.1"/>
    </source>
</evidence>
<sequence>MLPWRPFRIGKYQGLGSAGVLIKEDFNASASPFSTGRTAADARNCPASMGPDIGSIETAVAWRRSNREFLNIEAAPVNTR</sequence>
<evidence type="ECO:0000313" key="2">
    <source>
        <dbReference type="Proteomes" id="UP000074914"/>
    </source>
</evidence>